<gene>
    <name evidence="1" type="ORF">TIFTF001_056649</name>
</gene>
<dbReference type="EMBL" id="BTGU01021540">
    <property type="protein sequence ID" value="GMN75727.1"/>
    <property type="molecule type" value="Genomic_DNA"/>
</dbReference>
<reference evidence="1" key="1">
    <citation type="submission" date="2023-07" db="EMBL/GenBank/DDBJ databases">
        <title>draft genome sequence of fig (Ficus carica).</title>
        <authorList>
            <person name="Takahashi T."/>
            <person name="Nishimura K."/>
        </authorList>
    </citation>
    <scope>NUCLEOTIDE SEQUENCE</scope>
</reference>
<protein>
    <submittedName>
        <fullName evidence="1">Uncharacterized protein</fullName>
    </submittedName>
</protein>
<dbReference type="AlphaFoldDB" id="A0AA88JK38"/>
<sequence>MKWRTMRSSTGRGFHPIKPVHRDDLGDFLGYGFRHKLAWFVSFRIRASVLVSAILSHNSITDGATDPMLFMEAMMAEMERVMKL</sequence>
<comment type="caution">
    <text evidence="1">The sequence shown here is derived from an EMBL/GenBank/DDBJ whole genome shotgun (WGS) entry which is preliminary data.</text>
</comment>
<keyword evidence="2" id="KW-1185">Reference proteome</keyword>
<proteinExistence type="predicted"/>
<accession>A0AA88JK38</accession>
<dbReference type="Proteomes" id="UP001187192">
    <property type="component" value="Unassembled WGS sequence"/>
</dbReference>
<evidence type="ECO:0000313" key="2">
    <source>
        <dbReference type="Proteomes" id="UP001187192"/>
    </source>
</evidence>
<evidence type="ECO:0000313" key="1">
    <source>
        <dbReference type="EMBL" id="GMN75727.1"/>
    </source>
</evidence>
<organism evidence="1 2">
    <name type="scientific">Ficus carica</name>
    <name type="common">Common fig</name>
    <dbReference type="NCBI Taxonomy" id="3494"/>
    <lineage>
        <taxon>Eukaryota</taxon>
        <taxon>Viridiplantae</taxon>
        <taxon>Streptophyta</taxon>
        <taxon>Embryophyta</taxon>
        <taxon>Tracheophyta</taxon>
        <taxon>Spermatophyta</taxon>
        <taxon>Magnoliopsida</taxon>
        <taxon>eudicotyledons</taxon>
        <taxon>Gunneridae</taxon>
        <taxon>Pentapetalae</taxon>
        <taxon>rosids</taxon>
        <taxon>fabids</taxon>
        <taxon>Rosales</taxon>
        <taxon>Moraceae</taxon>
        <taxon>Ficeae</taxon>
        <taxon>Ficus</taxon>
    </lineage>
</organism>
<name>A0AA88JK38_FICCA</name>